<evidence type="ECO:0000256" key="5">
    <source>
        <dbReference type="ARBA" id="ARBA00022679"/>
    </source>
</evidence>
<accession>C6WEP2</accession>
<evidence type="ECO:0000256" key="2">
    <source>
        <dbReference type="ARBA" id="ARBA00005879"/>
    </source>
</evidence>
<comment type="pathway">
    <text evidence="1">Cofactor biosynthesis; adenosylcobalamin biosynthesis.</text>
</comment>
<dbReference type="Gene3D" id="3.40.1010.10">
    <property type="entry name" value="Cobalt-precorrin-4 Transmethylase, Domain 1"/>
    <property type="match status" value="1"/>
</dbReference>
<dbReference type="PROSITE" id="PS00839">
    <property type="entry name" value="SUMT_1"/>
    <property type="match status" value="1"/>
</dbReference>
<dbReference type="UniPathway" id="UPA00148"/>
<dbReference type="InterPro" id="IPR003043">
    <property type="entry name" value="Uropor_MeTrfase_CS"/>
</dbReference>
<dbReference type="eggNOG" id="COG2875">
    <property type="taxonomic scope" value="Bacteria"/>
</dbReference>
<evidence type="ECO:0000256" key="1">
    <source>
        <dbReference type="ARBA" id="ARBA00004953"/>
    </source>
</evidence>
<dbReference type="InterPro" id="IPR014776">
    <property type="entry name" value="4pyrrole_Mease_sub2"/>
</dbReference>
<evidence type="ECO:0000256" key="3">
    <source>
        <dbReference type="ARBA" id="ARBA00022573"/>
    </source>
</evidence>
<dbReference type="CDD" id="cd11641">
    <property type="entry name" value="Precorrin-4_C11-MT"/>
    <property type="match status" value="1"/>
</dbReference>
<dbReference type="InterPro" id="IPR050161">
    <property type="entry name" value="Siro_Cobalamin_biosynth"/>
</dbReference>
<dbReference type="HOGENOM" id="CLU_053120_0_0_11"/>
<keyword evidence="10" id="KW-1185">Reference proteome</keyword>
<feature type="compositionally biased region" description="Basic and acidic residues" evidence="7">
    <location>
        <begin position="270"/>
        <end position="286"/>
    </location>
</feature>
<dbReference type="SUPFAM" id="SSF53790">
    <property type="entry name" value="Tetrapyrrole methylase"/>
    <property type="match status" value="1"/>
</dbReference>
<dbReference type="Gene3D" id="3.30.950.10">
    <property type="entry name" value="Methyltransferase, Cobalt-precorrin-4 Transmethylase, Domain 2"/>
    <property type="match status" value="1"/>
</dbReference>
<feature type="region of interest" description="Disordered" evidence="7">
    <location>
        <begin position="232"/>
        <end position="377"/>
    </location>
</feature>
<dbReference type="PANTHER" id="PTHR45790">
    <property type="entry name" value="SIROHEME SYNTHASE-RELATED"/>
    <property type="match status" value="1"/>
</dbReference>
<dbReference type="GO" id="GO:0032259">
    <property type="term" value="P:methylation"/>
    <property type="evidence" value="ECO:0007669"/>
    <property type="project" value="UniProtKB-KW"/>
</dbReference>
<dbReference type="Pfam" id="PF00590">
    <property type="entry name" value="TP_methylase"/>
    <property type="match status" value="1"/>
</dbReference>
<dbReference type="STRING" id="446462.Amir_5858"/>
<keyword evidence="4 9" id="KW-0489">Methyltransferase</keyword>
<evidence type="ECO:0000259" key="8">
    <source>
        <dbReference type="Pfam" id="PF00590"/>
    </source>
</evidence>
<dbReference type="InterPro" id="IPR014777">
    <property type="entry name" value="4pyrrole_Mease_sub1"/>
</dbReference>
<dbReference type="RefSeq" id="WP_015804552.1">
    <property type="nucleotide sequence ID" value="NC_013093.1"/>
</dbReference>
<evidence type="ECO:0000256" key="7">
    <source>
        <dbReference type="SAM" id="MobiDB-lite"/>
    </source>
</evidence>
<evidence type="ECO:0000256" key="4">
    <source>
        <dbReference type="ARBA" id="ARBA00022603"/>
    </source>
</evidence>
<gene>
    <name evidence="9" type="ordered locus">Amir_5858</name>
</gene>
<feature type="domain" description="Tetrapyrrole methylase" evidence="8">
    <location>
        <begin position="5"/>
        <end position="205"/>
    </location>
</feature>
<keyword evidence="6" id="KW-0949">S-adenosyl-L-methionine</keyword>
<keyword evidence="3" id="KW-0169">Cobalamin biosynthesis</keyword>
<organism evidence="9 10">
    <name type="scientific">Actinosynnema mirum (strain ATCC 29888 / DSM 43827 / JCM 3225 / NBRC 14064 / NCIMB 13271 / NRRL B-12336 / IMRU 3971 / 101)</name>
    <dbReference type="NCBI Taxonomy" id="446462"/>
    <lineage>
        <taxon>Bacteria</taxon>
        <taxon>Bacillati</taxon>
        <taxon>Actinomycetota</taxon>
        <taxon>Actinomycetes</taxon>
        <taxon>Pseudonocardiales</taxon>
        <taxon>Pseudonocardiaceae</taxon>
        <taxon>Actinosynnema</taxon>
    </lineage>
</organism>
<dbReference type="InterPro" id="IPR035996">
    <property type="entry name" value="4pyrrol_Methylase_sf"/>
</dbReference>
<dbReference type="OrthoDB" id="9815856at2"/>
<dbReference type="InterPro" id="IPR006362">
    <property type="entry name" value="Cbl_synth_CobM/CibF"/>
</dbReference>
<dbReference type="InterPro" id="IPR000878">
    <property type="entry name" value="4pyrrol_Mease"/>
</dbReference>
<dbReference type="AlphaFoldDB" id="C6WEP2"/>
<proteinExistence type="inferred from homology"/>
<dbReference type="Proteomes" id="UP000002213">
    <property type="component" value="Chromosome"/>
</dbReference>
<name>C6WEP2_ACTMD</name>
<reference evidence="9 10" key="1">
    <citation type="journal article" date="2009" name="Stand. Genomic Sci.">
        <title>Complete genome sequence of Actinosynnema mirum type strain (101).</title>
        <authorList>
            <person name="Land M."/>
            <person name="Lapidus A."/>
            <person name="Mayilraj S."/>
            <person name="Chen F."/>
            <person name="Copeland A."/>
            <person name="Del Rio T.G."/>
            <person name="Nolan M."/>
            <person name="Lucas S."/>
            <person name="Tice H."/>
            <person name="Cheng J.F."/>
            <person name="Chertkov O."/>
            <person name="Bruce D."/>
            <person name="Goodwin L."/>
            <person name="Pitluck S."/>
            <person name="Rohde M."/>
            <person name="Goker M."/>
            <person name="Pati A."/>
            <person name="Ivanova N."/>
            <person name="Mavromatis K."/>
            <person name="Chen A."/>
            <person name="Palaniappan K."/>
            <person name="Hauser L."/>
            <person name="Chang Y.J."/>
            <person name="Jeffries C.C."/>
            <person name="Brettin T."/>
            <person name="Detter J.C."/>
            <person name="Han C."/>
            <person name="Chain P."/>
            <person name="Tindall B.J."/>
            <person name="Bristow J."/>
            <person name="Eisen J.A."/>
            <person name="Markowitz V."/>
            <person name="Hugenholtz P."/>
            <person name="Kyrpides N.C."/>
            <person name="Klenk H.P."/>
        </authorList>
    </citation>
    <scope>NUCLEOTIDE SEQUENCE [LARGE SCALE GENOMIC DNA]</scope>
    <source>
        <strain evidence="10">ATCC 29888 / DSM 43827 / JCM 3225 / NBRC 14064 / NCIMB 13271 / NRRL B-12336 / IMRU 3971 / 101</strain>
    </source>
</reference>
<dbReference type="EMBL" id="CP001630">
    <property type="protein sequence ID" value="ACU39667.1"/>
    <property type="molecule type" value="Genomic_DNA"/>
</dbReference>
<evidence type="ECO:0000313" key="9">
    <source>
        <dbReference type="EMBL" id="ACU39667.1"/>
    </source>
</evidence>
<protein>
    <submittedName>
        <fullName evidence="9">Uroporphyrin-III C/tetrapyrrole (Corrin/Porphyrin) methyltransferase</fullName>
    </submittedName>
</protein>
<dbReference type="GO" id="GO:0009236">
    <property type="term" value="P:cobalamin biosynthetic process"/>
    <property type="evidence" value="ECO:0007669"/>
    <property type="project" value="UniProtKB-UniPathway"/>
</dbReference>
<dbReference type="PANTHER" id="PTHR45790:SF4">
    <property type="entry name" value="COBALT-PRECORRIN-4 C(11)-METHYLTRANSFERASE"/>
    <property type="match status" value="1"/>
</dbReference>
<keyword evidence="5 9" id="KW-0808">Transferase</keyword>
<dbReference type="KEGG" id="ami:Amir_5858"/>
<sequence length="377" mass="39580">MTGRVAFVGAGPGAADLITLRGARRLAEADVVVWAPSVVEVECVREHARPGAELVDFSRVTESEVVEVYRRAAASGQAVVRLHAGDPATWGGLREQHDACLRLGLEIEVVPGVTQVSAAAASVGRELTTSEVAQSLLLASPESAEHVRELAAHGTTLALSASAARADRVAEQLRAGGYADTTPVVIAYKVSLPDAVLVRTTLGELESAVKEHKLYRSTLFLVGDALRAPVRRGAPIGDEPVRQPRASKWRAARAPGAESRSEAAWSAVHDLQETARSRWARAREESGADGVELPVARSLAEPGGPAEITESAESGPVAEALAVDSLPGQAGSPEQEPSEPRKKPPVAAARKRTVSVQASTTPRKPAPARGKKPKRTG</sequence>
<dbReference type="GO" id="GO:0046026">
    <property type="term" value="F:precorrin-4 C11-methyltransferase activity"/>
    <property type="evidence" value="ECO:0007669"/>
    <property type="project" value="InterPro"/>
</dbReference>
<evidence type="ECO:0000256" key="6">
    <source>
        <dbReference type="ARBA" id="ARBA00022691"/>
    </source>
</evidence>
<comment type="similarity">
    <text evidence="2">Belongs to the precorrin methyltransferase family.</text>
</comment>
<evidence type="ECO:0000313" key="10">
    <source>
        <dbReference type="Proteomes" id="UP000002213"/>
    </source>
</evidence>